<sequence length="82" mass="9206">MLPILEKLKKNKIDKIKLGIFDVDGVLRGKYINMKKFASALEKGFGFCDVVFGWDIADELYDQPTVTGWHTGFPDAPAKIDS</sequence>
<proteinExistence type="predicted"/>
<dbReference type="GO" id="GO:0004356">
    <property type="term" value="F:glutamine synthetase activity"/>
    <property type="evidence" value="ECO:0007669"/>
    <property type="project" value="InterPro"/>
</dbReference>
<dbReference type="AlphaFoldDB" id="A0A383D885"/>
<reference evidence="1" key="1">
    <citation type="submission" date="2018-05" db="EMBL/GenBank/DDBJ databases">
        <authorList>
            <person name="Lanie J.A."/>
            <person name="Ng W.-L."/>
            <person name="Kazmierczak K.M."/>
            <person name="Andrzejewski T.M."/>
            <person name="Davidsen T.M."/>
            <person name="Wayne K.J."/>
            <person name="Tettelin H."/>
            <person name="Glass J.I."/>
            <person name="Rusch D."/>
            <person name="Podicherti R."/>
            <person name="Tsui H.-C.T."/>
            <person name="Winkler M.E."/>
        </authorList>
    </citation>
    <scope>NUCLEOTIDE SEQUENCE</scope>
</reference>
<gene>
    <name evidence="1" type="ORF">METZ01_LOCUS493435</name>
</gene>
<dbReference type="Gene3D" id="3.10.20.70">
    <property type="entry name" value="Glutamine synthetase, N-terminal domain"/>
    <property type="match status" value="1"/>
</dbReference>
<dbReference type="SUPFAM" id="SSF54368">
    <property type="entry name" value="Glutamine synthetase, N-terminal domain"/>
    <property type="match status" value="1"/>
</dbReference>
<name>A0A383D885_9ZZZZ</name>
<evidence type="ECO:0000313" key="1">
    <source>
        <dbReference type="EMBL" id="SVE40581.1"/>
    </source>
</evidence>
<dbReference type="InterPro" id="IPR036651">
    <property type="entry name" value="Gln_synt_N_sf"/>
</dbReference>
<dbReference type="EMBL" id="UINC01215067">
    <property type="protein sequence ID" value="SVE40581.1"/>
    <property type="molecule type" value="Genomic_DNA"/>
</dbReference>
<evidence type="ECO:0008006" key="2">
    <source>
        <dbReference type="Google" id="ProtNLM"/>
    </source>
</evidence>
<accession>A0A383D885</accession>
<organism evidence="1">
    <name type="scientific">marine metagenome</name>
    <dbReference type="NCBI Taxonomy" id="408172"/>
    <lineage>
        <taxon>unclassified sequences</taxon>
        <taxon>metagenomes</taxon>
        <taxon>ecological metagenomes</taxon>
    </lineage>
</organism>
<feature type="non-terminal residue" evidence="1">
    <location>
        <position position="82"/>
    </location>
</feature>
<protein>
    <recommendedName>
        <fullName evidence="2">GS beta-grasp domain-containing protein</fullName>
    </recommendedName>
</protein>
<dbReference type="GO" id="GO:0006542">
    <property type="term" value="P:glutamine biosynthetic process"/>
    <property type="evidence" value="ECO:0007669"/>
    <property type="project" value="InterPro"/>
</dbReference>